<evidence type="ECO:0000313" key="10">
    <source>
        <dbReference type="Proteomes" id="UP000501316"/>
    </source>
</evidence>
<keyword evidence="3 7" id="KW-0133">Cell shape</keyword>
<dbReference type="Pfam" id="PF01177">
    <property type="entry name" value="Asp_Glu_race"/>
    <property type="match status" value="1"/>
</dbReference>
<evidence type="ECO:0000313" key="11">
    <source>
        <dbReference type="Proteomes" id="UP000509623"/>
    </source>
</evidence>
<dbReference type="Gene3D" id="3.40.50.1860">
    <property type="match status" value="2"/>
</dbReference>
<dbReference type="GO" id="GO:0009252">
    <property type="term" value="P:peptidoglycan biosynthetic process"/>
    <property type="evidence" value="ECO:0007669"/>
    <property type="project" value="UniProtKB-UniRule"/>
</dbReference>
<dbReference type="UniPathway" id="UPA00219"/>
<comment type="pathway">
    <text evidence="7">Cell wall biogenesis; peptidoglycan biosynthesis.</text>
</comment>
<dbReference type="GO" id="GO:0008881">
    <property type="term" value="F:glutamate racemase activity"/>
    <property type="evidence" value="ECO:0007669"/>
    <property type="project" value="UniProtKB-UniRule"/>
</dbReference>
<keyword evidence="11" id="KW-1185">Reference proteome</keyword>
<dbReference type="PROSITE" id="PS00924">
    <property type="entry name" value="ASP_GLU_RACEMASE_2"/>
    <property type="match status" value="1"/>
</dbReference>
<feature type="binding site" evidence="7">
    <location>
        <begin position="10"/>
        <end position="11"/>
    </location>
    <ligand>
        <name>substrate</name>
    </ligand>
</feature>
<feature type="active site" description="Proton donor/acceptor" evidence="7">
    <location>
        <position position="73"/>
    </location>
</feature>
<evidence type="ECO:0000256" key="4">
    <source>
        <dbReference type="ARBA" id="ARBA00022984"/>
    </source>
</evidence>
<keyword evidence="4 7" id="KW-0573">Peptidoglycan synthesis</keyword>
<dbReference type="Proteomes" id="UP000501316">
    <property type="component" value="Chromosome"/>
</dbReference>
<reference evidence="9" key="3">
    <citation type="journal article" date="2022" name="Int. J. Syst. Evol. Microbiol.">
        <title>Caproicibacterium lactatifermentans sp. nov., isolated from pit clay used for the production of Chinese strong aroma-type liquor.</title>
        <authorList>
            <person name="Wang H."/>
            <person name="Gu Y."/>
            <person name="Zhao D."/>
            <person name="Qiao Z."/>
            <person name="Zheng J."/>
            <person name="Gao J."/>
            <person name="Ren C."/>
            <person name="Xu Y."/>
        </authorList>
    </citation>
    <scope>NUCLEOTIDE SEQUENCE</scope>
    <source>
        <strain evidence="9">JNU-WLY1368</strain>
    </source>
</reference>
<evidence type="ECO:0000313" key="8">
    <source>
        <dbReference type="EMBL" id="QKN23283.1"/>
    </source>
</evidence>
<protein>
    <recommendedName>
        <fullName evidence="2 7">Glutamate racemase</fullName>
        <ecNumber evidence="2 7">5.1.1.3</ecNumber>
    </recommendedName>
</protein>
<reference evidence="9" key="2">
    <citation type="journal article" date="2021" name="Appl. Environ. Microbiol.">
        <title>Adaptability of a Caproate-Producing Bacterium Contributes to Its Dominance in an Anaerobic Fermentation System.</title>
        <authorList>
            <person name="Wang H."/>
            <person name="Gu Y."/>
            <person name="Zhou W."/>
            <person name="Zhao D."/>
            <person name="Qiao Z."/>
            <person name="Zheng J."/>
            <person name="Gao J."/>
            <person name="Chen X."/>
            <person name="Ren C."/>
            <person name="Xu Y."/>
        </authorList>
    </citation>
    <scope>NUCLEOTIDE SEQUENCE</scope>
    <source>
        <strain evidence="9">JNU-WLY1368</strain>
    </source>
</reference>
<evidence type="ECO:0000256" key="1">
    <source>
        <dbReference type="ARBA" id="ARBA00001602"/>
    </source>
</evidence>
<dbReference type="InterPro" id="IPR015942">
    <property type="entry name" value="Asp/Glu/hydantoin_racemase"/>
</dbReference>
<dbReference type="PANTHER" id="PTHR21198">
    <property type="entry name" value="GLUTAMATE RACEMASE"/>
    <property type="match status" value="1"/>
</dbReference>
<evidence type="ECO:0000313" key="9">
    <source>
        <dbReference type="EMBL" id="QKO30035.1"/>
    </source>
</evidence>
<dbReference type="InterPro" id="IPR001920">
    <property type="entry name" value="Asp/Glu_race"/>
</dbReference>
<dbReference type="FunFam" id="3.40.50.1860:FF:000001">
    <property type="entry name" value="Glutamate racemase"/>
    <property type="match status" value="1"/>
</dbReference>
<evidence type="ECO:0000256" key="3">
    <source>
        <dbReference type="ARBA" id="ARBA00022960"/>
    </source>
</evidence>
<dbReference type="AlphaFoldDB" id="A0A859DSZ9"/>
<evidence type="ECO:0000256" key="7">
    <source>
        <dbReference type="HAMAP-Rule" id="MF_00258"/>
    </source>
</evidence>
<keyword evidence="6 7" id="KW-0961">Cell wall biogenesis/degradation</keyword>
<dbReference type="NCBIfam" id="TIGR00067">
    <property type="entry name" value="glut_race"/>
    <property type="match status" value="1"/>
</dbReference>
<dbReference type="InterPro" id="IPR033134">
    <property type="entry name" value="Asp/Glu_racemase_AS_2"/>
</dbReference>
<keyword evidence="5 7" id="KW-0413">Isomerase</keyword>
<reference evidence="10 11" key="1">
    <citation type="submission" date="2019-11" db="EMBL/GenBank/DDBJ databases">
        <authorList>
            <person name="Ren C."/>
            <person name="Wang H."/>
            <person name="Xu Y."/>
        </authorList>
    </citation>
    <scope>NUCLEOTIDE SEQUENCE [LARGE SCALE GENOMIC DNA]</scope>
    <source>
        <strain evidence="11">JNU-WLY1368</strain>
        <strain evidence="8 10">LBM 19010</strain>
    </source>
</reference>
<dbReference type="SUPFAM" id="SSF53681">
    <property type="entry name" value="Aspartate/glutamate racemase"/>
    <property type="match status" value="2"/>
</dbReference>
<dbReference type="HAMAP" id="MF_00258">
    <property type="entry name" value="Glu_racemase"/>
    <property type="match status" value="1"/>
</dbReference>
<evidence type="ECO:0000256" key="2">
    <source>
        <dbReference type="ARBA" id="ARBA00013090"/>
    </source>
</evidence>
<dbReference type="EC" id="5.1.1.3" evidence="2 7"/>
<comment type="similarity">
    <text evidence="7">Belongs to the aspartate/glutamate racemases family.</text>
</comment>
<dbReference type="KEGG" id="clf:GJQ69_01525"/>
<dbReference type="EMBL" id="CP046051">
    <property type="protein sequence ID" value="QKN23283.1"/>
    <property type="molecule type" value="Genomic_DNA"/>
</dbReference>
<dbReference type="GO" id="GO:0071555">
    <property type="term" value="P:cell wall organization"/>
    <property type="evidence" value="ECO:0007669"/>
    <property type="project" value="UniProtKB-KW"/>
</dbReference>
<proteinExistence type="inferred from homology"/>
<comment type="function">
    <text evidence="7">Provides the (R)-glutamate required for cell wall biosynthesis.</text>
</comment>
<name>A0A859DSZ9_9FIRM</name>
<evidence type="ECO:0000256" key="6">
    <source>
        <dbReference type="ARBA" id="ARBA00023316"/>
    </source>
</evidence>
<sequence length="280" mass="30158">MDNRPIGVFDSGLGGLTAVREMLRILPEEQIVYFGDTGRVPYGGRSPKIITQYSRQDAAFLMSKNVKMVVAACGTASSVAGSLLAKELPVPFTGVLEPTARAAAAATHNGRIGVIATAATIRSGSFQQALQTLNPQLQVFAKSCPLFVPIVESGFSLEHPDITKKVAETYLAPLRAADVDTVILGCTHYPIIKRIIGEVVGEKVRLIDSGRETAVYCRTLLEKDSLLAQGGSGGCSFFVSDRINDFSKVAGFFLREDVHSDVHLVDIDKYEGAVPWKKTI</sequence>
<gene>
    <name evidence="7" type="primary">murI</name>
    <name evidence="8" type="ORF">GJQ69_01525</name>
    <name evidence="9" type="ORF">GKP14_02825</name>
</gene>
<evidence type="ECO:0000256" key="5">
    <source>
        <dbReference type="ARBA" id="ARBA00023235"/>
    </source>
</evidence>
<dbReference type="InterPro" id="IPR004391">
    <property type="entry name" value="Glu_race"/>
</dbReference>
<accession>A0A859DSZ9</accession>
<organism evidence="8 10">
    <name type="scientific">Caproicibacterium lactatifermentans</name>
    <dbReference type="NCBI Taxonomy" id="2666138"/>
    <lineage>
        <taxon>Bacteria</taxon>
        <taxon>Bacillati</taxon>
        <taxon>Bacillota</taxon>
        <taxon>Clostridia</taxon>
        <taxon>Eubacteriales</taxon>
        <taxon>Oscillospiraceae</taxon>
        <taxon>Caproicibacterium</taxon>
    </lineage>
</organism>
<feature type="binding site" evidence="7">
    <location>
        <begin position="187"/>
        <end position="188"/>
    </location>
    <ligand>
        <name>substrate</name>
    </ligand>
</feature>
<dbReference type="GO" id="GO:0008360">
    <property type="term" value="P:regulation of cell shape"/>
    <property type="evidence" value="ECO:0007669"/>
    <property type="project" value="UniProtKB-KW"/>
</dbReference>
<feature type="active site" description="Proton donor/acceptor" evidence="7">
    <location>
        <position position="186"/>
    </location>
</feature>
<dbReference type="RefSeq" id="WP_086036561.1">
    <property type="nucleotide sequence ID" value="NZ_CP046051.1"/>
</dbReference>
<dbReference type="PANTHER" id="PTHR21198:SF2">
    <property type="entry name" value="GLUTAMATE RACEMASE"/>
    <property type="match status" value="1"/>
</dbReference>
<dbReference type="Proteomes" id="UP000509623">
    <property type="component" value="Chromosome"/>
</dbReference>
<comment type="catalytic activity">
    <reaction evidence="1 7">
        <text>L-glutamate = D-glutamate</text>
        <dbReference type="Rhea" id="RHEA:12813"/>
        <dbReference type="ChEBI" id="CHEBI:29985"/>
        <dbReference type="ChEBI" id="CHEBI:29986"/>
        <dbReference type="EC" id="5.1.1.3"/>
    </reaction>
</comment>
<comment type="caution">
    <text evidence="7">Lacks conserved residue(s) required for the propagation of feature annotation.</text>
</comment>
<feature type="binding site" evidence="7">
    <location>
        <begin position="42"/>
        <end position="43"/>
    </location>
    <ligand>
        <name>substrate</name>
    </ligand>
</feature>
<dbReference type="EMBL" id="CP046161">
    <property type="protein sequence ID" value="QKO30035.1"/>
    <property type="molecule type" value="Genomic_DNA"/>
</dbReference>